<dbReference type="Proteomes" id="UP000009168">
    <property type="component" value="Unassembled WGS sequence"/>
</dbReference>
<dbReference type="Pfam" id="PF05131">
    <property type="entry name" value="Pep3_Vps18"/>
    <property type="match status" value="1"/>
</dbReference>
<gene>
    <name evidence="7" type="ORF">TTHERM_00410250</name>
</gene>
<dbReference type="RefSeq" id="XP_001020818.1">
    <property type="nucleotide sequence ID" value="XM_001020818.1"/>
</dbReference>
<reference evidence="8" key="1">
    <citation type="journal article" date="2006" name="PLoS Biol.">
        <title>Macronuclear genome sequence of the ciliate Tetrahymena thermophila, a model eukaryote.</title>
        <authorList>
            <person name="Eisen J.A."/>
            <person name="Coyne R.S."/>
            <person name="Wu M."/>
            <person name="Wu D."/>
            <person name="Thiagarajan M."/>
            <person name="Wortman J.R."/>
            <person name="Badger J.H."/>
            <person name="Ren Q."/>
            <person name="Amedeo P."/>
            <person name="Jones K.M."/>
            <person name="Tallon L.J."/>
            <person name="Delcher A.L."/>
            <person name="Salzberg S.L."/>
            <person name="Silva J.C."/>
            <person name="Haas B.J."/>
            <person name="Majoros W.H."/>
            <person name="Farzad M."/>
            <person name="Carlton J.M."/>
            <person name="Smith R.K. Jr."/>
            <person name="Garg J."/>
            <person name="Pearlman R.E."/>
            <person name="Karrer K.M."/>
            <person name="Sun L."/>
            <person name="Manning G."/>
            <person name="Elde N.C."/>
            <person name="Turkewitz A.P."/>
            <person name="Asai D.J."/>
            <person name="Wilkes D.E."/>
            <person name="Wang Y."/>
            <person name="Cai H."/>
            <person name="Collins K."/>
            <person name="Stewart B.A."/>
            <person name="Lee S.R."/>
            <person name="Wilamowska K."/>
            <person name="Weinberg Z."/>
            <person name="Ruzzo W.L."/>
            <person name="Wloga D."/>
            <person name="Gaertig J."/>
            <person name="Frankel J."/>
            <person name="Tsao C.-C."/>
            <person name="Gorovsky M.A."/>
            <person name="Keeling P.J."/>
            <person name="Waller R.F."/>
            <person name="Patron N.J."/>
            <person name="Cherry J.M."/>
            <person name="Stover N.A."/>
            <person name="Krieger C.J."/>
            <person name="del Toro C."/>
            <person name="Ryder H.F."/>
            <person name="Williamson S.C."/>
            <person name="Barbeau R.A."/>
            <person name="Hamilton E.P."/>
            <person name="Orias E."/>
        </authorList>
    </citation>
    <scope>NUCLEOTIDE SEQUENCE [LARGE SCALE GENOMIC DNA]</scope>
    <source>
        <strain evidence="8">SB210</strain>
    </source>
</reference>
<keyword evidence="3" id="KW-0862">Zinc</keyword>
<feature type="coiled-coil region" evidence="4">
    <location>
        <begin position="932"/>
        <end position="973"/>
    </location>
</feature>
<evidence type="ECO:0000256" key="5">
    <source>
        <dbReference type="SAM" id="MobiDB-lite"/>
    </source>
</evidence>
<dbReference type="GO" id="GO:0006904">
    <property type="term" value="P:vesicle docking involved in exocytosis"/>
    <property type="evidence" value="ECO:0007669"/>
    <property type="project" value="TreeGrafter"/>
</dbReference>
<dbReference type="InParanoid" id="I7MKX7"/>
<evidence type="ECO:0000256" key="2">
    <source>
        <dbReference type="ARBA" id="ARBA00022771"/>
    </source>
</evidence>
<evidence type="ECO:0000256" key="1">
    <source>
        <dbReference type="ARBA" id="ARBA00022723"/>
    </source>
</evidence>
<evidence type="ECO:0000256" key="4">
    <source>
        <dbReference type="SAM" id="Coils"/>
    </source>
</evidence>
<organism evidence="7 8">
    <name type="scientific">Tetrahymena thermophila (strain SB210)</name>
    <dbReference type="NCBI Taxonomy" id="312017"/>
    <lineage>
        <taxon>Eukaryota</taxon>
        <taxon>Sar</taxon>
        <taxon>Alveolata</taxon>
        <taxon>Ciliophora</taxon>
        <taxon>Intramacronucleata</taxon>
        <taxon>Oligohymenophorea</taxon>
        <taxon>Hymenostomatida</taxon>
        <taxon>Tetrahymenina</taxon>
        <taxon>Tetrahymenidae</taxon>
        <taxon>Tetrahymena</taxon>
    </lineage>
</organism>
<dbReference type="GO" id="GO:0005768">
    <property type="term" value="C:endosome"/>
    <property type="evidence" value="ECO:0007669"/>
    <property type="project" value="TreeGrafter"/>
</dbReference>
<name>I7MKX7_TETTS</name>
<accession>I7MKX7</accession>
<dbReference type="GO" id="GO:0007032">
    <property type="term" value="P:endosome organization"/>
    <property type="evidence" value="ECO:0007669"/>
    <property type="project" value="TreeGrafter"/>
</dbReference>
<evidence type="ECO:0000256" key="3">
    <source>
        <dbReference type="ARBA" id="ARBA00022833"/>
    </source>
</evidence>
<dbReference type="OMA" id="WIQREKW"/>
<dbReference type="InterPro" id="IPR007810">
    <property type="entry name" value="Pep3/Vps18_beta-prop"/>
</dbReference>
<feature type="domain" description="Pep3/Vps18 beta-propeller" evidence="6">
    <location>
        <begin position="18"/>
        <end position="387"/>
    </location>
</feature>
<keyword evidence="4" id="KW-0175">Coiled coil</keyword>
<feature type="compositionally biased region" description="Polar residues" evidence="5">
    <location>
        <begin position="561"/>
        <end position="578"/>
    </location>
</feature>
<keyword evidence="2" id="KW-0863">Zinc-finger</keyword>
<dbReference type="OrthoDB" id="1845386at2759"/>
<evidence type="ECO:0000259" key="6">
    <source>
        <dbReference type="Pfam" id="PF05131"/>
    </source>
</evidence>
<keyword evidence="8" id="KW-1185">Reference proteome</keyword>
<dbReference type="eggNOG" id="KOG2034">
    <property type="taxonomic scope" value="Eukaryota"/>
</dbReference>
<feature type="region of interest" description="Disordered" evidence="5">
    <location>
        <begin position="558"/>
        <end position="590"/>
    </location>
</feature>
<dbReference type="AlphaFoldDB" id="I7MKX7"/>
<dbReference type="GeneID" id="7836062"/>
<protein>
    <submittedName>
        <fullName evidence="7">Vacuolar sorting protein, putative</fullName>
    </submittedName>
</protein>
<dbReference type="GO" id="GO:0048284">
    <property type="term" value="P:organelle fusion"/>
    <property type="evidence" value="ECO:0007669"/>
    <property type="project" value="TreeGrafter"/>
</dbReference>
<evidence type="ECO:0000313" key="7">
    <source>
        <dbReference type="EMBL" id="EAS00573.1"/>
    </source>
</evidence>
<sequence length="1186" mass="139120">MDQDSEGFQERIDLPDPFEKKKMDFGLPDYESIKQLQITEKQLVILTETGKIFRQLYEERIQLQEIELPQSSQPIYNIVTNIFGKSQSYEPIEKFFLDKTGNHCLLQGKNEQTYYWHASENKIKIVLSKFNKDITSLAFDDAAISDQEVAFLFGTKSKEFFYGRIQRRKTNDIEFTCYQIDSLVTKSPIQKIFIYQLDYQKTNYTCVLVCDDQTFNYFYDEQPLPNLFKKYEKGSENLDEIPINPPGNIIIHMAKKIGCNRPHSFAYTTGSTIICLQLSSVNELPNDSFLKNFKFLQYAKTEEDSRKDVKDRFLIEERILKIGLTEFHYFLLHEDCLTVMSRLDQKVVTTFELGNMQGPVIDMIYDDSSSQRSFLIYSRKRILKIVINMEEEFACYDLIKQKDIKGAYELCKRTNLDCLPYVSGLYGDYLYQEGKYVTAAQVYSTSQKTFEEIMIKFLKNESLEQIEGIIEYLQIQAARLNNQKNQVQFKIISGLSLEYYNYKINELEKYLEVLIQEEAQKELEKQSDQHLKFKIEYRGNQLQVVYLDNLNEMRLRKQSGEDQTPMSQPSNKLSNDGQADQKRKASQNSITSKRIVRIQSKLKKIKDNYNSFLKNLNSQIDQEFVYEITQSHGRIDDCLQYAKEQNNYENVITHYVNEQNYKEAVSYLKVLAKKDSKRAIEIIYKFSYILLQKVPEEFISLVLNSIRDFQPSKLISGLMNIPGTFRKFGIQFLENCVYKQKSSDKIIHNLYLFFLANQIRPDENSQTQKVDEEAYQQLMDYLNKAEEQENQQIYGSLQNDDSEISLYSQKSSRNSQKQQNYILKFDLDFALHLFESKMITDAMVKTYALMNFYDLAVKLALDKNNISLAKEYASKHHNDDKKHKLWLKIAVHLIQTQQSQNVLQLTNDSNGYLKVEDLLPHFGEVHQIDLLKEQICSNLEDYNNEIENLKKEMDQLNEMSDSLKREINTYSHKSLQIKGEQDCSICHRNLLSQDHYFFGCFHGFHRNCYIQRMQSDIIAEQEKEQISDQGEKQLTSYSQKRVFDKIISINQYINKIQSDLKNKQEEEIKQMKLMLIDENQQQQSSSITKFFKGLGGALIGGAGKKEDEQQATIDINAFKKKLSSMANLKDMLQLFLSQEERDEYYKQVQIVDDFLSKECYFCGLSSVDRIHTFYPKNTKSSIDWAI</sequence>
<dbReference type="GO" id="GO:0007033">
    <property type="term" value="P:vacuole organization"/>
    <property type="evidence" value="ECO:0007669"/>
    <property type="project" value="TreeGrafter"/>
</dbReference>
<dbReference type="GO" id="GO:0008270">
    <property type="term" value="F:zinc ion binding"/>
    <property type="evidence" value="ECO:0007669"/>
    <property type="project" value="UniProtKB-KW"/>
</dbReference>
<feature type="coiled-coil region" evidence="4">
    <location>
        <begin position="463"/>
        <end position="536"/>
    </location>
</feature>
<dbReference type="GO" id="GO:0030674">
    <property type="term" value="F:protein-macromolecule adaptor activity"/>
    <property type="evidence" value="ECO:0007669"/>
    <property type="project" value="TreeGrafter"/>
</dbReference>
<dbReference type="PANTHER" id="PTHR23323:SF26">
    <property type="entry name" value="VACUOLAR PROTEIN SORTING-ASSOCIATED PROTEIN 18 HOMOLOG"/>
    <property type="match status" value="1"/>
</dbReference>
<dbReference type="KEGG" id="tet:TTHERM_00410250"/>
<dbReference type="GO" id="GO:0030897">
    <property type="term" value="C:HOPS complex"/>
    <property type="evidence" value="ECO:0007669"/>
    <property type="project" value="TreeGrafter"/>
</dbReference>
<dbReference type="HOGENOM" id="CLU_003488_0_0_1"/>
<keyword evidence="1" id="KW-0479">Metal-binding</keyword>
<proteinExistence type="predicted"/>
<dbReference type="SUPFAM" id="SSF57850">
    <property type="entry name" value="RING/U-box"/>
    <property type="match status" value="1"/>
</dbReference>
<dbReference type="PANTHER" id="PTHR23323">
    <property type="entry name" value="VACUOLAR PROTEIN SORTING-ASSOCIATED PROTEIN"/>
    <property type="match status" value="1"/>
</dbReference>
<evidence type="ECO:0000313" key="8">
    <source>
        <dbReference type="Proteomes" id="UP000009168"/>
    </source>
</evidence>
<dbReference type="STRING" id="312017.I7MKX7"/>
<dbReference type="EMBL" id="GG662612">
    <property type="protein sequence ID" value="EAS00573.1"/>
    <property type="molecule type" value="Genomic_DNA"/>
</dbReference>